<dbReference type="OrthoDB" id="9805579at2"/>
<evidence type="ECO:0000256" key="6">
    <source>
        <dbReference type="ARBA" id="ARBA00022741"/>
    </source>
</evidence>
<dbReference type="SUPFAM" id="SSF81886">
    <property type="entry name" value="Helical scaffold and wing domains of SecA"/>
    <property type="match status" value="1"/>
</dbReference>
<feature type="domain" description="Helicase ATP-binding" evidence="15">
    <location>
        <begin position="86"/>
        <end position="224"/>
    </location>
</feature>
<feature type="binding site" evidence="12">
    <location>
        <position position="490"/>
    </location>
    <ligand>
        <name>ATP</name>
        <dbReference type="ChEBI" id="CHEBI:30616"/>
    </ligand>
</feature>
<dbReference type="HAMAP" id="MF_01382">
    <property type="entry name" value="SecA"/>
    <property type="match status" value="1"/>
</dbReference>
<dbReference type="GO" id="GO:0043952">
    <property type="term" value="P:protein transport by the Sec complex"/>
    <property type="evidence" value="ECO:0007669"/>
    <property type="project" value="TreeGrafter"/>
</dbReference>
<dbReference type="PRINTS" id="PR00906">
    <property type="entry name" value="SECA"/>
</dbReference>
<organism evidence="18 19">
    <name type="scientific">Mycoplasmopsis columboralis</name>
    <dbReference type="NCBI Taxonomy" id="171282"/>
    <lineage>
        <taxon>Bacteria</taxon>
        <taxon>Bacillati</taxon>
        <taxon>Mycoplasmatota</taxon>
        <taxon>Mycoplasmoidales</taxon>
        <taxon>Metamycoplasmataceae</taxon>
        <taxon>Mycoplasmopsis</taxon>
    </lineage>
</organism>
<dbReference type="InterPro" id="IPR011115">
    <property type="entry name" value="SecA_DEAD"/>
</dbReference>
<keyword evidence="10 12" id="KW-0811">Translocation</keyword>
<dbReference type="Gene3D" id="3.40.50.300">
    <property type="entry name" value="P-loop containing nucleotide triphosphate hydrolases"/>
    <property type="match status" value="3"/>
</dbReference>
<keyword evidence="19" id="KW-1185">Reference proteome</keyword>
<evidence type="ECO:0000256" key="11">
    <source>
        <dbReference type="ARBA" id="ARBA00023136"/>
    </source>
</evidence>
<dbReference type="Pfam" id="PF07517">
    <property type="entry name" value="SecA_DEAD"/>
    <property type="match status" value="1"/>
</dbReference>
<comment type="function">
    <text evidence="12">Part of the Sec protein translocase complex. Interacts with the SecYEG preprotein conducting channel. Has a central role in coupling the hydrolysis of ATP to the transfer of proteins into and across the cell membrane, serving as an ATP-driven molecular motor driving the stepwise translocation of polypeptide chains across the membrane.</text>
</comment>
<feature type="compositionally biased region" description="Polar residues" evidence="14">
    <location>
        <begin position="996"/>
        <end position="1005"/>
    </location>
</feature>
<dbReference type="InterPro" id="IPR000185">
    <property type="entry name" value="SecA"/>
</dbReference>
<dbReference type="PANTHER" id="PTHR30612">
    <property type="entry name" value="SECA INNER MEMBRANE COMPONENT OF SEC PROTEIN SECRETION SYSTEM"/>
    <property type="match status" value="1"/>
</dbReference>
<dbReference type="EC" id="7.4.2.8" evidence="12"/>
<dbReference type="GO" id="GO:0065002">
    <property type="term" value="P:intracellular protein transmembrane transport"/>
    <property type="evidence" value="ECO:0007669"/>
    <property type="project" value="UniProtKB-UniRule"/>
</dbReference>
<gene>
    <name evidence="12 18" type="primary">secA</name>
    <name evidence="18" type="ORF">NCTC10179_00729</name>
</gene>
<dbReference type="SMART" id="SM00958">
    <property type="entry name" value="SecA_PP_bind"/>
    <property type="match status" value="1"/>
</dbReference>
<feature type="compositionally biased region" description="Basic and acidic residues" evidence="14">
    <location>
        <begin position="945"/>
        <end position="954"/>
    </location>
</feature>
<dbReference type="InterPro" id="IPR027417">
    <property type="entry name" value="P-loop_NTPase"/>
</dbReference>
<evidence type="ECO:0000256" key="1">
    <source>
        <dbReference type="ARBA" id="ARBA00004170"/>
    </source>
</evidence>
<dbReference type="GO" id="GO:0005829">
    <property type="term" value="C:cytosol"/>
    <property type="evidence" value="ECO:0007669"/>
    <property type="project" value="TreeGrafter"/>
</dbReference>
<dbReference type="GO" id="GO:0008564">
    <property type="term" value="F:protein-exporting ATPase activity"/>
    <property type="evidence" value="ECO:0007669"/>
    <property type="project" value="UniProtKB-EC"/>
</dbReference>
<dbReference type="Pfam" id="PF07516">
    <property type="entry name" value="SecA_SW"/>
    <property type="match status" value="1"/>
</dbReference>
<feature type="region of interest" description="Disordered" evidence="14">
    <location>
        <begin position="846"/>
        <end position="888"/>
    </location>
</feature>
<dbReference type="InterPro" id="IPR001650">
    <property type="entry name" value="Helicase_C-like"/>
</dbReference>
<dbReference type="GO" id="GO:0005886">
    <property type="term" value="C:plasma membrane"/>
    <property type="evidence" value="ECO:0007669"/>
    <property type="project" value="UniProtKB-SubCell"/>
</dbReference>
<feature type="compositionally biased region" description="Basic and acidic residues" evidence="14">
    <location>
        <begin position="963"/>
        <end position="977"/>
    </location>
</feature>
<dbReference type="AlphaFoldDB" id="A0A449B7G9"/>
<accession>A0A449B7G9</accession>
<dbReference type="KEGG" id="mcou:NCTC10179_00729"/>
<dbReference type="Pfam" id="PF01043">
    <property type="entry name" value="SecA_PP_bind"/>
    <property type="match status" value="1"/>
</dbReference>
<sequence>MKSAKNLFDFKTTEMRIAERALKDINKLESFVAQMSDEELKSQTTNFKELLSQGYTLEQIRNDVFAVAREATKRVLGKRPYDVQILGGLLLDLGSVAEMKTGEGKTITSIAPVYLNALLGKGAIVSTVNEYLSERDAVEMGEVFNFLGLTVGINKAQMNPNEKRKAYAADITYSVHSELGFDYLRDNMVENMSEKVQRGLQFCLVDEVDSILIDEAKTPLIISGGEKQDATTYFAADQFVRTLTKDDYLIDEESKAITLTHSGIARANKFFKVDNIYHIENSETVHLIQNALRAHKIMRNDVEYIVRDGKIELVDSFTGRIMDGRSYSEGLQQAIQAKEMVEVEPETQTLATITYQNFFRMFVKLCGMTGTGKTEEQEFIDIYNMRVNVVPTNKPIQRVDEPDAIFASSLDKWNAVTEKVKQLYEKGQPVLIGTAQIEDSEELHKHLLQAGVPHTVLNAKQNASEAEIISKAGQVKSVTIATNMAGRGTDIKPSKEALELGGLYVIGTDKAESRRIDNQLRGRSGRQGDVGTSKFYVSIDDPLMQRFANYESFKEAYADSHGKEVTNKNLRFAFNHAQKKIEGFNYDSRKSVLNYDDVIRQQRDLIYSQRDLILDADDPEFIIERMIKHTTNSIVNFPAYKSKHSYNYAELVKFLNENIGNLIAFNFSLKEISRIYEKDLPEYISNVIIQAFSKWRENALKSAPAEEVNYIEKQIILSTLDEKWKRHINRMEKLRSNVNLVQYSQKNPYQIYTEEGTKMFEAMIENIAFDVMLRIFSNRLGARSLITREMENDPIFQEIMQSFNNDLTKSPAEREQEIINVYNSVKARMEEIAMSLNMYNVTNDKEDEEVPVEQPPISEQSNSQSIQSVEPQNSAQEEKETSTTSDEEMLELLKRDFETLKEEFEETTLDPKVHNLIFNEQEKLQDDSNVETQNDITLLKETVQKIENDAAEQPKRKRGRPPKNKDIQQSEILESKSTKSKPKASKNKSTAETKTNKKTQASTKRTTSKDKAVDK</sequence>
<dbReference type="SMART" id="SM00957">
    <property type="entry name" value="SecA_DEAD"/>
    <property type="match status" value="1"/>
</dbReference>
<dbReference type="GO" id="GO:0031522">
    <property type="term" value="C:cell envelope Sec protein transport complex"/>
    <property type="evidence" value="ECO:0007669"/>
    <property type="project" value="TreeGrafter"/>
</dbReference>
<evidence type="ECO:0000256" key="8">
    <source>
        <dbReference type="ARBA" id="ARBA00022927"/>
    </source>
</evidence>
<evidence type="ECO:0000256" key="7">
    <source>
        <dbReference type="ARBA" id="ARBA00022840"/>
    </source>
</evidence>
<feature type="compositionally biased region" description="Low complexity" evidence="14">
    <location>
        <begin position="855"/>
        <end position="868"/>
    </location>
</feature>
<dbReference type="GO" id="GO:0006605">
    <property type="term" value="P:protein targeting"/>
    <property type="evidence" value="ECO:0007669"/>
    <property type="project" value="UniProtKB-UniRule"/>
</dbReference>
<comment type="similarity">
    <text evidence="2 12 13">Belongs to the SecA family.</text>
</comment>
<dbReference type="NCBIfam" id="TIGR00963">
    <property type="entry name" value="secA"/>
    <property type="match status" value="1"/>
</dbReference>
<dbReference type="RefSeq" id="WP_084272244.1">
    <property type="nucleotide sequence ID" value="NZ_LR215039.1"/>
</dbReference>
<evidence type="ECO:0000256" key="13">
    <source>
        <dbReference type="RuleBase" id="RU003874"/>
    </source>
</evidence>
<dbReference type="CDD" id="cd17928">
    <property type="entry name" value="DEXDc_SecA"/>
    <property type="match status" value="1"/>
</dbReference>
<dbReference type="Proteomes" id="UP000289497">
    <property type="component" value="Chromosome"/>
</dbReference>
<name>A0A449B7G9_9BACT</name>
<feature type="domain" description="SecA family profile" evidence="17">
    <location>
        <begin position="1"/>
        <end position="566"/>
    </location>
</feature>
<dbReference type="InterPro" id="IPR014001">
    <property type="entry name" value="Helicase_ATP-bd"/>
</dbReference>
<dbReference type="Gene3D" id="3.90.1440.10">
    <property type="entry name" value="SecA, preprotein cross-linking domain"/>
    <property type="match status" value="1"/>
</dbReference>
<dbReference type="SUPFAM" id="SSF52540">
    <property type="entry name" value="P-loop containing nucleoside triphosphate hydrolases"/>
    <property type="match status" value="2"/>
</dbReference>
<dbReference type="InterPro" id="IPR011116">
    <property type="entry name" value="SecA_Wing/Scaffold"/>
</dbReference>
<evidence type="ECO:0000256" key="9">
    <source>
        <dbReference type="ARBA" id="ARBA00022967"/>
    </source>
</evidence>
<evidence type="ECO:0000313" key="19">
    <source>
        <dbReference type="Proteomes" id="UP000289497"/>
    </source>
</evidence>
<keyword evidence="8 12" id="KW-0653">Protein transport</keyword>
<keyword evidence="4 12" id="KW-1003">Cell membrane</keyword>
<dbReference type="CDD" id="cd18803">
    <property type="entry name" value="SF2_C_secA"/>
    <property type="match status" value="1"/>
</dbReference>
<keyword evidence="3 12" id="KW-0813">Transport</keyword>
<dbReference type="Gene3D" id="1.10.3060.10">
    <property type="entry name" value="Helical scaffold and wing domains of SecA"/>
    <property type="match status" value="1"/>
</dbReference>
<evidence type="ECO:0000313" key="18">
    <source>
        <dbReference type="EMBL" id="VEU76533.1"/>
    </source>
</evidence>
<keyword evidence="7 12" id="KW-0067">ATP-binding</keyword>
<dbReference type="InterPro" id="IPR044722">
    <property type="entry name" value="SecA_SF2_C"/>
</dbReference>
<evidence type="ECO:0000259" key="16">
    <source>
        <dbReference type="PROSITE" id="PS51194"/>
    </source>
</evidence>
<evidence type="ECO:0000256" key="4">
    <source>
        <dbReference type="ARBA" id="ARBA00022475"/>
    </source>
</evidence>
<evidence type="ECO:0000256" key="5">
    <source>
        <dbReference type="ARBA" id="ARBA00022490"/>
    </source>
</evidence>
<keyword evidence="5 12" id="KW-0963">Cytoplasm</keyword>
<feature type="binding site" evidence="12">
    <location>
        <position position="84"/>
    </location>
    <ligand>
        <name>ATP</name>
        <dbReference type="ChEBI" id="CHEBI:30616"/>
    </ligand>
</feature>
<evidence type="ECO:0000256" key="2">
    <source>
        <dbReference type="ARBA" id="ARBA00007650"/>
    </source>
</evidence>
<evidence type="ECO:0000259" key="15">
    <source>
        <dbReference type="PROSITE" id="PS51192"/>
    </source>
</evidence>
<dbReference type="SUPFAM" id="SSF81767">
    <property type="entry name" value="Pre-protein crosslinking domain of SecA"/>
    <property type="match status" value="1"/>
</dbReference>
<keyword evidence="6 12" id="KW-0547">Nucleotide-binding</keyword>
<dbReference type="InterPro" id="IPR014018">
    <property type="entry name" value="SecA_motor_DEAD"/>
</dbReference>
<dbReference type="NCBIfam" id="NF006630">
    <property type="entry name" value="PRK09200.1"/>
    <property type="match status" value="1"/>
</dbReference>
<dbReference type="PROSITE" id="PS51192">
    <property type="entry name" value="HELICASE_ATP_BIND_1"/>
    <property type="match status" value="1"/>
</dbReference>
<comment type="subunit">
    <text evidence="12">Monomer and homodimer. Part of the essential Sec protein translocation apparatus which comprises SecA, SecYEG and auxiliary proteins SecDF. Other proteins may also be involved.</text>
</comment>
<evidence type="ECO:0000259" key="17">
    <source>
        <dbReference type="PROSITE" id="PS51196"/>
    </source>
</evidence>
<feature type="binding site" evidence="12">
    <location>
        <begin position="102"/>
        <end position="106"/>
    </location>
    <ligand>
        <name>ATP</name>
        <dbReference type="ChEBI" id="CHEBI:30616"/>
    </ligand>
</feature>
<evidence type="ECO:0000256" key="10">
    <source>
        <dbReference type="ARBA" id="ARBA00023010"/>
    </source>
</evidence>
<dbReference type="InterPro" id="IPR036266">
    <property type="entry name" value="SecA_Wing/Scaffold_sf"/>
</dbReference>
<dbReference type="FunFam" id="3.40.50.300:FF:000429">
    <property type="entry name" value="Preprotein translocase subunit SecA"/>
    <property type="match status" value="1"/>
</dbReference>
<evidence type="ECO:0000256" key="12">
    <source>
        <dbReference type="HAMAP-Rule" id="MF_01382"/>
    </source>
</evidence>
<dbReference type="Pfam" id="PF21090">
    <property type="entry name" value="P-loop_SecA"/>
    <property type="match status" value="2"/>
</dbReference>
<protein>
    <recommendedName>
        <fullName evidence="12 13">Protein translocase subunit SecA</fullName>
        <ecNumber evidence="12">7.4.2.8</ecNumber>
    </recommendedName>
</protein>
<dbReference type="InterPro" id="IPR036670">
    <property type="entry name" value="SecA_X-link_sf"/>
</dbReference>
<keyword evidence="9 12" id="KW-1278">Translocase</keyword>
<feature type="region of interest" description="Disordered" evidence="14">
    <location>
        <begin position="945"/>
        <end position="1015"/>
    </location>
</feature>
<keyword evidence="11 12" id="KW-0472">Membrane</keyword>
<comment type="catalytic activity">
    <reaction evidence="12">
        <text>ATP + H2O + cellular proteinSide 1 = ADP + phosphate + cellular proteinSide 2.</text>
        <dbReference type="EC" id="7.4.2.8"/>
    </reaction>
</comment>
<comment type="subcellular location">
    <subcellularLocation>
        <location evidence="12">Cell membrane</location>
        <topology evidence="12">Peripheral membrane protein</topology>
        <orientation evidence="12">Cytoplasmic side</orientation>
    </subcellularLocation>
    <subcellularLocation>
        <location evidence="12">Cytoplasm</location>
    </subcellularLocation>
    <subcellularLocation>
        <location evidence="1">Membrane</location>
        <topology evidence="1">Peripheral membrane protein</topology>
    </subcellularLocation>
    <text evidence="12">Distribution is 50-50.</text>
</comment>
<evidence type="ECO:0000256" key="3">
    <source>
        <dbReference type="ARBA" id="ARBA00022448"/>
    </source>
</evidence>
<reference evidence="18 19" key="1">
    <citation type="submission" date="2019-01" db="EMBL/GenBank/DDBJ databases">
        <authorList>
            <consortium name="Pathogen Informatics"/>
        </authorList>
    </citation>
    <scope>NUCLEOTIDE SEQUENCE [LARGE SCALE GENOMIC DNA]</scope>
    <source>
        <strain evidence="18 19">NCTC10179</strain>
    </source>
</reference>
<dbReference type="EMBL" id="LR215039">
    <property type="protein sequence ID" value="VEU76533.1"/>
    <property type="molecule type" value="Genomic_DNA"/>
</dbReference>
<dbReference type="GO" id="GO:0005524">
    <property type="term" value="F:ATP binding"/>
    <property type="evidence" value="ECO:0007669"/>
    <property type="project" value="UniProtKB-UniRule"/>
</dbReference>
<dbReference type="PROSITE" id="PS51194">
    <property type="entry name" value="HELICASE_CTER"/>
    <property type="match status" value="1"/>
</dbReference>
<dbReference type="GO" id="GO:0017038">
    <property type="term" value="P:protein import"/>
    <property type="evidence" value="ECO:0007669"/>
    <property type="project" value="InterPro"/>
</dbReference>
<dbReference type="PANTHER" id="PTHR30612:SF0">
    <property type="entry name" value="CHLOROPLAST PROTEIN-TRANSPORTING ATPASE"/>
    <property type="match status" value="1"/>
</dbReference>
<dbReference type="PROSITE" id="PS51196">
    <property type="entry name" value="SECA_MOTOR_DEAD"/>
    <property type="match status" value="1"/>
</dbReference>
<dbReference type="InterPro" id="IPR011130">
    <property type="entry name" value="SecA_preprotein_X-link_dom"/>
</dbReference>
<evidence type="ECO:0000256" key="14">
    <source>
        <dbReference type="SAM" id="MobiDB-lite"/>
    </source>
</evidence>
<proteinExistence type="inferred from homology"/>
<feature type="domain" description="Helicase C-terminal" evidence="16">
    <location>
        <begin position="419"/>
        <end position="571"/>
    </location>
</feature>